<accession>A0ABQ4ZUD5</accession>
<evidence type="ECO:0000256" key="1">
    <source>
        <dbReference type="SAM" id="MobiDB-lite"/>
    </source>
</evidence>
<sequence length="243" mass="27021">MLKAITAQIAGALPSDIVKNPKLSTFLVLPARSYPTMDPQCSTQIHSSINAITIHPKQQSDSCDGRTEENKEEEKDSPENIHFNSSTPPDPSVLFINEKVLKFNSFFESLGLVPPLTTRVSQRPLVVLLWVNTNALNRSIGFDNPVKDELEPHPAYDFFAPGPLPGYVGNLNNNRWLEANDYLLGELEAMADEPMVVLAIEEVAEPMVEEEEQMVAPVIDMEEDLVVLFGEDDDSEGLNKEED</sequence>
<comment type="caution">
    <text evidence="2">The sequence shown here is derived from an EMBL/GenBank/DDBJ whole genome shotgun (WGS) entry which is preliminary data.</text>
</comment>
<dbReference type="Proteomes" id="UP001151760">
    <property type="component" value="Unassembled WGS sequence"/>
</dbReference>
<proteinExistence type="predicted"/>
<feature type="region of interest" description="Disordered" evidence="1">
    <location>
        <begin position="56"/>
        <end position="86"/>
    </location>
</feature>
<feature type="compositionally biased region" description="Basic and acidic residues" evidence="1">
    <location>
        <begin position="63"/>
        <end position="79"/>
    </location>
</feature>
<dbReference type="EMBL" id="BQNB010011666">
    <property type="protein sequence ID" value="GJS93575.1"/>
    <property type="molecule type" value="Genomic_DNA"/>
</dbReference>
<gene>
    <name evidence="2" type="ORF">Tco_0800543</name>
</gene>
<keyword evidence="3" id="KW-1185">Reference proteome</keyword>
<evidence type="ECO:0000313" key="3">
    <source>
        <dbReference type="Proteomes" id="UP001151760"/>
    </source>
</evidence>
<reference evidence="2" key="1">
    <citation type="journal article" date="2022" name="Int. J. Mol. Sci.">
        <title>Draft Genome of Tanacetum Coccineum: Genomic Comparison of Closely Related Tanacetum-Family Plants.</title>
        <authorList>
            <person name="Yamashiro T."/>
            <person name="Shiraishi A."/>
            <person name="Nakayama K."/>
            <person name="Satake H."/>
        </authorList>
    </citation>
    <scope>NUCLEOTIDE SEQUENCE</scope>
</reference>
<reference evidence="2" key="2">
    <citation type="submission" date="2022-01" db="EMBL/GenBank/DDBJ databases">
        <authorList>
            <person name="Yamashiro T."/>
            <person name="Shiraishi A."/>
            <person name="Satake H."/>
            <person name="Nakayama K."/>
        </authorList>
    </citation>
    <scope>NUCLEOTIDE SEQUENCE</scope>
</reference>
<organism evidence="2 3">
    <name type="scientific">Tanacetum coccineum</name>
    <dbReference type="NCBI Taxonomy" id="301880"/>
    <lineage>
        <taxon>Eukaryota</taxon>
        <taxon>Viridiplantae</taxon>
        <taxon>Streptophyta</taxon>
        <taxon>Embryophyta</taxon>
        <taxon>Tracheophyta</taxon>
        <taxon>Spermatophyta</taxon>
        <taxon>Magnoliopsida</taxon>
        <taxon>eudicotyledons</taxon>
        <taxon>Gunneridae</taxon>
        <taxon>Pentapetalae</taxon>
        <taxon>asterids</taxon>
        <taxon>campanulids</taxon>
        <taxon>Asterales</taxon>
        <taxon>Asteraceae</taxon>
        <taxon>Asteroideae</taxon>
        <taxon>Anthemideae</taxon>
        <taxon>Anthemidinae</taxon>
        <taxon>Tanacetum</taxon>
    </lineage>
</organism>
<protein>
    <submittedName>
        <fullName evidence="2">Uncharacterized protein</fullName>
    </submittedName>
</protein>
<name>A0ABQ4ZUD5_9ASTR</name>
<evidence type="ECO:0000313" key="2">
    <source>
        <dbReference type="EMBL" id="GJS93575.1"/>
    </source>
</evidence>